<comment type="subcellular location">
    <subcellularLocation>
        <location evidence="1">Cell membrane</location>
        <topology evidence="1">Multi-pass membrane protein</topology>
    </subcellularLocation>
</comment>
<dbReference type="Pfam" id="PF13807">
    <property type="entry name" value="GNVR"/>
    <property type="match status" value="1"/>
</dbReference>
<dbReference type="InterPro" id="IPR050445">
    <property type="entry name" value="Bact_polysacc_biosynth/exp"/>
</dbReference>
<keyword evidence="6" id="KW-0175">Coiled coil</keyword>
<dbReference type="RefSeq" id="WP_233392744.1">
    <property type="nucleotide sequence ID" value="NZ_JAJTWT010000005.1"/>
</dbReference>
<evidence type="ECO:0000256" key="7">
    <source>
        <dbReference type="SAM" id="Phobius"/>
    </source>
</evidence>
<dbReference type="NCBIfam" id="TIGR03017">
    <property type="entry name" value="EpsF"/>
    <property type="match status" value="1"/>
</dbReference>
<evidence type="ECO:0000256" key="3">
    <source>
        <dbReference type="ARBA" id="ARBA00022692"/>
    </source>
</evidence>
<sequence>MNFAQFLAILRARWKVALIVFVSVLVLAIAVSLLMRKTYMASASVVVDSTKPDPLAAVLYAGGVNPSLIATQIDVIQSDRVAFKVVRNLRLTENPQIREQWQDATDGVGSIEQWLTTTVFQKSLDVKPSRESNVVTVSYKAPDPQFAAVLANAFVQAYLETNVEMRVEPAKLYSSFFDQRAKEAREALEKAQSKLSEFQKEKGIIATDERLDVENARLSELSSQYVALQSLASDSGSRQTAAKGKGADRMQEVLNNPLIAGLKADQARQEAKLQELTARLGEKNPQVIEARANLAELKARVDSETVKVAGSLGIANNINQQRAGEIKAALEAQRAKVLQMKAVRDDGAVLQRDVENAQHTYDTIMQRLNQTTLESLATQSNVSVLSQAVPPVEPASPKLLLNIAVAIFLGTLLAIGLVMGMELRDRRVRSIEDVAQAVALPIIGVLPSPHARRLFRKTARVNLMQQRLLGGYAPEAGKGA</sequence>
<organism evidence="10 11">
    <name type="scientific">Pelomonas caseinilytica</name>
    <dbReference type="NCBI Taxonomy" id="2906763"/>
    <lineage>
        <taxon>Bacteria</taxon>
        <taxon>Pseudomonadati</taxon>
        <taxon>Pseudomonadota</taxon>
        <taxon>Betaproteobacteria</taxon>
        <taxon>Burkholderiales</taxon>
        <taxon>Sphaerotilaceae</taxon>
        <taxon>Roseateles</taxon>
    </lineage>
</organism>
<dbReference type="Proteomes" id="UP001201463">
    <property type="component" value="Unassembled WGS sequence"/>
</dbReference>
<dbReference type="EMBL" id="JAJTWT010000005">
    <property type="protein sequence ID" value="MCE4538305.1"/>
    <property type="molecule type" value="Genomic_DNA"/>
</dbReference>
<feature type="transmembrane region" description="Helical" evidence="7">
    <location>
        <begin position="12"/>
        <end position="35"/>
    </location>
</feature>
<keyword evidence="3 7" id="KW-0812">Transmembrane</keyword>
<name>A0ABS8XM48_9BURK</name>
<dbReference type="PANTHER" id="PTHR32309:SF13">
    <property type="entry name" value="FERRIC ENTEROBACTIN TRANSPORT PROTEIN FEPE"/>
    <property type="match status" value="1"/>
</dbReference>
<comment type="caution">
    <text evidence="10">The sequence shown here is derived from an EMBL/GenBank/DDBJ whole genome shotgun (WGS) entry which is preliminary data.</text>
</comment>
<evidence type="ECO:0000313" key="10">
    <source>
        <dbReference type="EMBL" id="MCE4538305.1"/>
    </source>
</evidence>
<dbReference type="InterPro" id="IPR003856">
    <property type="entry name" value="LPS_length_determ_N"/>
</dbReference>
<evidence type="ECO:0000259" key="9">
    <source>
        <dbReference type="Pfam" id="PF13807"/>
    </source>
</evidence>
<protein>
    <submittedName>
        <fullName evidence="10">Chain length determinant protein EpsF</fullName>
    </submittedName>
</protein>
<gene>
    <name evidence="10" type="primary">epsF</name>
    <name evidence="10" type="ORF">LXT12_13690</name>
</gene>
<keyword evidence="5 7" id="KW-0472">Membrane</keyword>
<evidence type="ECO:0000259" key="8">
    <source>
        <dbReference type="Pfam" id="PF02706"/>
    </source>
</evidence>
<keyword evidence="11" id="KW-1185">Reference proteome</keyword>
<accession>A0ABS8XM48</accession>
<evidence type="ECO:0000256" key="2">
    <source>
        <dbReference type="ARBA" id="ARBA00022475"/>
    </source>
</evidence>
<evidence type="ECO:0000256" key="6">
    <source>
        <dbReference type="SAM" id="Coils"/>
    </source>
</evidence>
<proteinExistence type="predicted"/>
<dbReference type="Pfam" id="PF02706">
    <property type="entry name" value="Wzz"/>
    <property type="match status" value="1"/>
</dbReference>
<evidence type="ECO:0000313" key="11">
    <source>
        <dbReference type="Proteomes" id="UP001201463"/>
    </source>
</evidence>
<evidence type="ECO:0000256" key="1">
    <source>
        <dbReference type="ARBA" id="ARBA00004651"/>
    </source>
</evidence>
<feature type="coiled-coil region" evidence="6">
    <location>
        <begin position="259"/>
        <end position="307"/>
    </location>
</feature>
<dbReference type="InterPro" id="IPR017468">
    <property type="entry name" value="Chain_len_reg_EpsF"/>
</dbReference>
<keyword evidence="4 7" id="KW-1133">Transmembrane helix</keyword>
<feature type="domain" description="Tyrosine-protein kinase G-rich" evidence="9">
    <location>
        <begin position="350"/>
        <end position="419"/>
    </location>
</feature>
<evidence type="ECO:0000256" key="5">
    <source>
        <dbReference type="ARBA" id="ARBA00023136"/>
    </source>
</evidence>
<reference evidence="10 11" key="1">
    <citation type="submission" date="2021-12" db="EMBL/GenBank/DDBJ databases">
        <title>Genome seq of p7.</title>
        <authorList>
            <person name="Seo T."/>
        </authorList>
    </citation>
    <scope>NUCLEOTIDE SEQUENCE [LARGE SCALE GENOMIC DNA]</scope>
    <source>
        <strain evidence="10 11">P7</strain>
    </source>
</reference>
<keyword evidence="2" id="KW-1003">Cell membrane</keyword>
<dbReference type="InterPro" id="IPR032807">
    <property type="entry name" value="GNVR"/>
</dbReference>
<evidence type="ECO:0000256" key="4">
    <source>
        <dbReference type="ARBA" id="ARBA00022989"/>
    </source>
</evidence>
<dbReference type="PANTHER" id="PTHR32309">
    <property type="entry name" value="TYROSINE-PROTEIN KINASE"/>
    <property type="match status" value="1"/>
</dbReference>
<feature type="transmembrane region" description="Helical" evidence="7">
    <location>
        <begin position="399"/>
        <end position="419"/>
    </location>
</feature>
<feature type="domain" description="Polysaccharide chain length determinant N-terminal" evidence="8">
    <location>
        <begin position="4"/>
        <end position="89"/>
    </location>
</feature>